<dbReference type="AlphaFoldDB" id="A0AAJ5W1P5"/>
<dbReference type="InterPro" id="IPR029058">
    <property type="entry name" value="AB_hydrolase_fold"/>
</dbReference>
<dbReference type="Pfam" id="PF03583">
    <property type="entry name" value="LIP"/>
    <property type="match status" value="1"/>
</dbReference>
<dbReference type="GO" id="GO:0016042">
    <property type="term" value="P:lipid catabolic process"/>
    <property type="evidence" value="ECO:0007669"/>
    <property type="project" value="InterPro"/>
</dbReference>
<keyword evidence="1" id="KW-0812">Transmembrane</keyword>
<dbReference type="GO" id="GO:0004806">
    <property type="term" value="F:triacylglycerol lipase activity"/>
    <property type="evidence" value="ECO:0007669"/>
    <property type="project" value="InterPro"/>
</dbReference>
<feature type="transmembrane region" description="Helical" evidence="1">
    <location>
        <begin position="101"/>
        <end position="122"/>
    </location>
</feature>
<name>A0AAJ5W1P5_9MICO</name>
<dbReference type="Pfam" id="PF03729">
    <property type="entry name" value="DUF308"/>
    <property type="match status" value="2"/>
</dbReference>
<proteinExistence type="predicted"/>
<gene>
    <name evidence="2" type="ORF">P0Y48_10640</name>
</gene>
<evidence type="ECO:0000313" key="3">
    <source>
        <dbReference type="Proteomes" id="UP001213972"/>
    </source>
</evidence>
<evidence type="ECO:0000256" key="1">
    <source>
        <dbReference type="SAM" id="Phobius"/>
    </source>
</evidence>
<feature type="transmembrane region" description="Helical" evidence="1">
    <location>
        <begin position="134"/>
        <end position="151"/>
    </location>
</feature>
<accession>A0AAJ5W1P5</accession>
<dbReference type="Gene3D" id="3.40.50.1820">
    <property type="entry name" value="alpha/beta hydrolase"/>
    <property type="match status" value="2"/>
</dbReference>
<protein>
    <submittedName>
        <fullName evidence="2">Lipase family protein</fullName>
    </submittedName>
</protein>
<feature type="transmembrane region" description="Helical" evidence="1">
    <location>
        <begin position="157"/>
        <end position="179"/>
    </location>
</feature>
<feature type="transmembrane region" description="Helical" evidence="1">
    <location>
        <begin position="44"/>
        <end position="64"/>
    </location>
</feature>
<dbReference type="InterPro" id="IPR005325">
    <property type="entry name" value="DUF308_memb"/>
</dbReference>
<feature type="transmembrane region" description="Helical" evidence="1">
    <location>
        <begin position="200"/>
        <end position="220"/>
    </location>
</feature>
<organism evidence="2 3">
    <name type="scientific">Candidatus Microbacterium phytovorans</name>
    <dbReference type="NCBI Taxonomy" id="3121374"/>
    <lineage>
        <taxon>Bacteria</taxon>
        <taxon>Bacillati</taxon>
        <taxon>Actinomycetota</taxon>
        <taxon>Actinomycetes</taxon>
        <taxon>Micrococcales</taxon>
        <taxon>Microbacteriaceae</taxon>
        <taxon>Microbacterium</taxon>
    </lineage>
</organism>
<sequence>MSLSRLSRPVARLRRRLPTWARVVLDVAAIVLGAVLAIRPTTALDVLALLLGGGMVLTGILQFFDDARAESTRARWRFALVGVWLAGGAFVLVWPGLTVRVAAVLVGGALLLAGTLGVVGAFRRGRGLDERISDAAFGASGLIFGAVSLAWPDITLLVTAVAFGAWLLVLGISGLWTLLRARRDRAARGTRTPARRWGRTVVALGAVALAVTTALVTTPLREGSSVVDEFYAAPRDIPDEPGRLIRAEPFENQVPADANAWRILYTTTGVDGAVRVASGLVVAPRKGDGPWPVIDWNHGTTGFAQHCAPSLLEKPFWAGALFQLPQIIDEGWALVATDYIGLGTEGPHPYLIGPPSAYASLDAVRAAQELDEARLSANTVVWGHSQGGGAALWTGALARSYAPEIVLRGVAALAPAADPAALVSQLTDVTGGSIFGSFAFASYEAIYDDVSSRDYLRPGAVVTVRAMSERCLSDPGTIVSALAALGLSGDPEIFATPPTSGPLGRHLRENTPPPTVSAPLLIAQGSTDGIVRPSTQRSLVDRYCEAGQLLDYRLYDGFGHTQIVELKSSPLREELLAWTADRFAGEPVESGCRQTEIPSP</sequence>
<dbReference type="Proteomes" id="UP001213972">
    <property type="component" value="Chromosome"/>
</dbReference>
<dbReference type="PANTHER" id="PTHR34853">
    <property type="match status" value="1"/>
</dbReference>
<keyword evidence="1" id="KW-1133">Transmembrane helix</keyword>
<dbReference type="PANTHER" id="PTHR34853:SF1">
    <property type="entry name" value="LIPASE 5"/>
    <property type="match status" value="1"/>
</dbReference>
<keyword evidence="1" id="KW-0472">Membrane</keyword>
<reference evidence="2" key="1">
    <citation type="submission" date="2023-03" db="EMBL/GenBank/DDBJ databases">
        <title>Andean soil-derived lignocellulolytic bacterial consortium as a source of novel taxa and putative plastic-active enzymes.</title>
        <authorList>
            <person name="Diaz-Garcia L."/>
            <person name="Chuvochina M."/>
            <person name="Feuerriegel G."/>
            <person name="Bunk B."/>
            <person name="Sproer C."/>
            <person name="Streit W.R."/>
            <person name="Rodriguez L.M."/>
            <person name="Overmann J."/>
            <person name="Jimenez D.J."/>
        </authorList>
    </citation>
    <scope>NUCLEOTIDE SEQUENCE</scope>
    <source>
        <strain evidence="2">MAG 4610</strain>
    </source>
</reference>
<dbReference type="EMBL" id="CP119321">
    <property type="protein sequence ID" value="WEK12917.1"/>
    <property type="molecule type" value="Genomic_DNA"/>
</dbReference>
<evidence type="ECO:0000313" key="2">
    <source>
        <dbReference type="EMBL" id="WEK12917.1"/>
    </source>
</evidence>
<dbReference type="InterPro" id="IPR005152">
    <property type="entry name" value="Lipase_secreted"/>
</dbReference>
<feature type="transmembrane region" description="Helical" evidence="1">
    <location>
        <begin position="76"/>
        <end position="95"/>
    </location>
</feature>
<feature type="transmembrane region" description="Helical" evidence="1">
    <location>
        <begin position="20"/>
        <end position="38"/>
    </location>
</feature>
<dbReference type="SUPFAM" id="SSF53474">
    <property type="entry name" value="alpha/beta-Hydrolases"/>
    <property type="match status" value="1"/>
</dbReference>